<comment type="caution">
    <text evidence="2">The sequence shown here is derived from an EMBL/GenBank/DDBJ whole genome shotgun (WGS) entry which is preliminary data.</text>
</comment>
<name>A0A314YS22_PRUYE</name>
<evidence type="ECO:0000313" key="2">
    <source>
        <dbReference type="EMBL" id="PQQ09553.1"/>
    </source>
</evidence>
<keyword evidence="3" id="KW-1185">Reference proteome</keyword>
<sequence length="99" mass="10647">MKAGLVRGRAQRHTREGEFSIISQLLELLSHRKVKQLGVVLQNGAEVLAGSGPRVEWRVEAAELAVTRPGSDDDGQRPEPPGHRLEGGPGSKTGRYAGL</sequence>
<dbReference type="Proteomes" id="UP000250321">
    <property type="component" value="Unassembled WGS sequence"/>
</dbReference>
<protein>
    <submittedName>
        <fullName evidence="2">Uncharacterized protein</fullName>
    </submittedName>
</protein>
<gene>
    <name evidence="2" type="ORF">Pyn_00564</name>
</gene>
<feature type="region of interest" description="Disordered" evidence="1">
    <location>
        <begin position="66"/>
        <end position="99"/>
    </location>
</feature>
<evidence type="ECO:0000256" key="1">
    <source>
        <dbReference type="SAM" id="MobiDB-lite"/>
    </source>
</evidence>
<evidence type="ECO:0000313" key="3">
    <source>
        <dbReference type="Proteomes" id="UP000250321"/>
    </source>
</evidence>
<reference evidence="2 3" key="1">
    <citation type="submission" date="2018-02" db="EMBL/GenBank/DDBJ databases">
        <title>Draft genome of wild Prunus yedoensis var. nudiflora.</title>
        <authorList>
            <person name="Baek S."/>
            <person name="Kim J.-H."/>
            <person name="Choi K."/>
            <person name="Kim G.-B."/>
            <person name="Cho A."/>
            <person name="Jang H."/>
            <person name="Shin C.-H."/>
            <person name="Yu H.-J."/>
            <person name="Mun J.-H."/>
        </authorList>
    </citation>
    <scope>NUCLEOTIDE SEQUENCE [LARGE SCALE GENOMIC DNA]</scope>
    <source>
        <strain evidence="3">cv. Jeju island</strain>
        <tissue evidence="2">Leaf</tissue>
    </source>
</reference>
<feature type="compositionally biased region" description="Basic and acidic residues" evidence="1">
    <location>
        <begin position="70"/>
        <end position="86"/>
    </location>
</feature>
<dbReference type="EMBL" id="PJQY01000602">
    <property type="protein sequence ID" value="PQQ09553.1"/>
    <property type="molecule type" value="Genomic_DNA"/>
</dbReference>
<organism evidence="2 3">
    <name type="scientific">Prunus yedoensis var. nudiflora</name>
    <dbReference type="NCBI Taxonomy" id="2094558"/>
    <lineage>
        <taxon>Eukaryota</taxon>
        <taxon>Viridiplantae</taxon>
        <taxon>Streptophyta</taxon>
        <taxon>Embryophyta</taxon>
        <taxon>Tracheophyta</taxon>
        <taxon>Spermatophyta</taxon>
        <taxon>Magnoliopsida</taxon>
        <taxon>eudicotyledons</taxon>
        <taxon>Gunneridae</taxon>
        <taxon>Pentapetalae</taxon>
        <taxon>rosids</taxon>
        <taxon>fabids</taxon>
        <taxon>Rosales</taxon>
        <taxon>Rosaceae</taxon>
        <taxon>Amygdaloideae</taxon>
        <taxon>Amygdaleae</taxon>
        <taxon>Prunus</taxon>
    </lineage>
</organism>
<accession>A0A314YS22</accession>
<dbReference type="AlphaFoldDB" id="A0A314YS22"/>
<proteinExistence type="predicted"/>